<evidence type="ECO:0000259" key="4">
    <source>
        <dbReference type="PROSITE" id="PS01124"/>
    </source>
</evidence>
<comment type="caution">
    <text evidence="5">The sequence shown here is derived from an EMBL/GenBank/DDBJ whole genome shotgun (WGS) entry which is preliminary data.</text>
</comment>
<dbReference type="PANTHER" id="PTHR43280">
    <property type="entry name" value="ARAC-FAMILY TRANSCRIPTIONAL REGULATOR"/>
    <property type="match status" value="1"/>
</dbReference>
<evidence type="ECO:0000256" key="3">
    <source>
        <dbReference type="ARBA" id="ARBA00023163"/>
    </source>
</evidence>
<keyword evidence="3" id="KW-0804">Transcription</keyword>
<dbReference type="PANTHER" id="PTHR43280:SF2">
    <property type="entry name" value="HTH-TYPE TRANSCRIPTIONAL REGULATOR EXSA"/>
    <property type="match status" value="1"/>
</dbReference>
<feature type="domain" description="HTH araC/xylS-type" evidence="4">
    <location>
        <begin position="172"/>
        <end position="270"/>
    </location>
</feature>
<sequence length="276" mass="32638">MSNTSHERNNILGAGYAKHTQPYDMYIEKMDSYLFRIQNEGFAKYTSMDADNLEVLKAGDFIIVPPGRPYRLMINPQVQLDQTKRVYSFDYFLFLKGAWIDQWAQKMERPSKLRVPLNQGIITYFRQLTHEHLRRGDESKEICDHLSKALCLTIDCIISNQLSFNGHFFIAYQMKQFIEKNITTPFKVEDVAKHVNLSVSRTTTLFKMAFGKSIIQYTLDLRLDIARERIMLGHYHLQHLAESCGFQNYNYFYKVFKKKFNLSPKEFRTKYYHSLD</sequence>
<evidence type="ECO:0000256" key="1">
    <source>
        <dbReference type="ARBA" id="ARBA00023015"/>
    </source>
</evidence>
<dbReference type="PROSITE" id="PS01124">
    <property type="entry name" value="HTH_ARAC_FAMILY_2"/>
    <property type="match status" value="1"/>
</dbReference>
<dbReference type="InterPro" id="IPR020449">
    <property type="entry name" value="Tscrpt_reg_AraC-type_HTH"/>
</dbReference>
<protein>
    <submittedName>
        <fullName evidence="5">Helix-turn-helix transcriptional regulator</fullName>
    </submittedName>
</protein>
<keyword evidence="6" id="KW-1185">Reference proteome</keyword>
<dbReference type="SUPFAM" id="SSF51215">
    <property type="entry name" value="Regulatory protein AraC"/>
    <property type="match status" value="1"/>
</dbReference>
<organism evidence="5 6">
    <name type="scientific">Salipaludibacillus agaradhaerens</name>
    <name type="common">Bacillus agaradhaerens</name>
    <dbReference type="NCBI Taxonomy" id="76935"/>
    <lineage>
        <taxon>Bacteria</taxon>
        <taxon>Bacillati</taxon>
        <taxon>Bacillota</taxon>
        <taxon>Bacilli</taxon>
        <taxon>Bacillales</taxon>
        <taxon>Bacillaceae</taxon>
    </lineage>
</organism>
<reference evidence="5" key="1">
    <citation type="submission" date="2020-06" db="EMBL/GenBank/DDBJ databases">
        <title>Insight into the genomes of haloalkaliphilic bacilli from Kenyan soda lakes.</title>
        <authorList>
            <person name="Mwirichia R."/>
            <person name="Villamizar G.C."/>
            <person name="Poehlein A."/>
            <person name="Mugweru J."/>
            <person name="Kipnyargis A."/>
            <person name="Kiplimo D."/>
            <person name="Orwa P."/>
            <person name="Daniel R."/>
        </authorList>
    </citation>
    <scope>NUCLEOTIDE SEQUENCE</scope>
    <source>
        <strain evidence="5">B1096_S55</strain>
    </source>
</reference>
<dbReference type="InterPro" id="IPR037923">
    <property type="entry name" value="HTH-like"/>
</dbReference>
<dbReference type="Proteomes" id="UP001057753">
    <property type="component" value="Unassembled WGS sequence"/>
</dbReference>
<dbReference type="AlphaFoldDB" id="A0A9Q4B469"/>
<dbReference type="GO" id="GO:0003700">
    <property type="term" value="F:DNA-binding transcription factor activity"/>
    <property type="evidence" value="ECO:0007669"/>
    <property type="project" value="InterPro"/>
</dbReference>
<keyword evidence="2" id="KW-0238">DNA-binding</keyword>
<dbReference type="InterPro" id="IPR018060">
    <property type="entry name" value="HTH_AraC"/>
</dbReference>
<dbReference type="SUPFAM" id="SSF46689">
    <property type="entry name" value="Homeodomain-like"/>
    <property type="match status" value="2"/>
</dbReference>
<name>A0A9Q4B469_SALAG</name>
<dbReference type="Pfam" id="PF12833">
    <property type="entry name" value="HTH_18"/>
    <property type="match status" value="1"/>
</dbReference>
<dbReference type="RefSeq" id="WP_257822396.1">
    <property type="nucleotide sequence ID" value="NZ_JABXYM010000001.1"/>
</dbReference>
<dbReference type="InterPro" id="IPR009057">
    <property type="entry name" value="Homeodomain-like_sf"/>
</dbReference>
<dbReference type="PRINTS" id="PR00032">
    <property type="entry name" value="HTHARAC"/>
</dbReference>
<dbReference type="EMBL" id="JABXYM010000001">
    <property type="protein sequence ID" value="MCR6098017.1"/>
    <property type="molecule type" value="Genomic_DNA"/>
</dbReference>
<keyword evidence="1" id="KW-0805">Transcription regulation</keyword>
<evidence type="ECO:0000313" key="6">
    <source>
        <dbReference type="Proteomes" id="UP001057753"/>
    </source>
</evidence>
<dbReference type="Gene3D" id="1.10.10.60">
    <property type="entry name" value="Homeodomain-like"/>
    <property type="match status" value="2"/>
</dbReference>
<proteinExistence type="predicted"/>
<gene>
    <name evidence="5" type="ORF">HXA33_15875</name>
</gene>
<evidence type="ECO:0000256" key="2">
    <source>
        <dbReference type="ARBA" id="ARBA00023125"/>
    </source>
</evidence>
<evidence type="ECO:0000313" key="5">
    <source>
        <dbReference type="EMBL" id="MCR6098017.1"/>
    </source>
</evidence>
<dbReference type="SMART" id="SM00342">
    <property type="entry name" value="HTH_ARAC"/>
    <property type="match status" value="1"/>
</dbReference>
<dbReference type="GO" id="GO:0043565">
    <property type="term" value="F:sequence-specific DNA binding"/>
    <property type="evidence" value="ECO:0007669"/>
    <property type="project" value="InterPro"/>
</dbReference>
<accession>A0A9Q4B469</accession>